<dbReference type="InterPro" id="IPR050542">
    <property type="entry name" value="Glycosyl_Hydrlase18_Chitinase"/>
</dbReference>
<dbReference type="PANTHER" id="PTHR45708">
    <property type="entry name" value="ENDOCHITINASE"/>
    <property type="match status" value="1"/>
</dbReference>
<dbReference type="Gene3D" id="3.20.20.80">
    <property type="entry name" value="Glycosidases"/>
    <property type="match status" value="1"/>
</dbReference>
<evidence type="ECO:0000256" key="2">
    <source>
        <dbReference type="ARBA" id="ARBA00023295"/>
    </source>
</evidence>
<reference evidence="5" key="1">
    <citation type="submission" date="2025-08" db="UniProtKB">
        <authorList>
            <consortium name="RefSeq"/>
        </authorList>
    </citation>
    <scope>IDENTIFICATION</scope>
    <source>
        <tissue evidence="5">Seedling</tissue>
    </source>
</reference>
<evidence type="ECO:0000256" key="1">
    <source>
        <dbReference type="ARBA" id="ARBA00022801"/>
    </source>
</evidence>
<dbReference type="Pfam" id="PF00704">
    <property type="entry name" value="Glyco_hydro_18"/>
    <property type="match status" value="1"/>
</dbReference>
<proteinExistence type="predicted"/>
<dbReference type="InterPro" id="IPR017853">
    <property type="entry name" value="GH"/>
</dbReference>
<dbReference type="Proteomes" id="UP001652623">
    <property type="component" value="Chromosome 6"/>
</dbReference>
<evidence type="ECO:0000313" key="5">
    <source>
        <dbReference type="RefSeq" id="XP_060673905.1"/>
    </source>
</evidence>
<keyword evidence="1" id="KW-0378">Hydrolase</keyword>
<name>A0ABM4AB01_ZIZJJ</name>
<organism evidence="4 5">
    <name type="scientific">Ziziphus jujuba</name>
    <name type="common">Chinese jujube</name>
    <name type="synonym">Ziziphus sativa</name>
    <dbReference type="NCBI Taxonomy" id="326968"/>
    <lineage>
        <taxon>Eukaryota</taxon>
        <taxon>Viridiplantae</taxon>
        <taxon>Streptophyta</taxon>
        <taxon>Embryophyta</taxon>
        <taxon>Tracheophyta</taxon>
        <taxon>Spermatophyta</taxon>
        <taxon>Magnoliopsida</taxon>
        <taxon>eudicotyledons</taxon>
        <taxon>Gunneridae</taxon>
        <taxon>Pentapetalae</taxon>
        <taxon>rosids</taxon>
        <taxon>fabids</taxon>
        <taxon>Rosales</taxon>
        <taxon>Rhamnaceae</taxon>
        <taxon>Paliureae</taxon>
        <taxon>Ziziphus</taxon>
    </lineage>
</organism>
<keyword evidence="2" id="KW-0326">Glycosidase</keyword>
<dbReference type="RefSeq" id="XP_060673905.1">
    <property type="nucleotide sequence ID" value="XM_060817922.1"/>
</dbReference>
<accession>A0ABM4AB01</accession>
<feature type="domain" description="GH18" evidence="3">
    <location>
        <begin position="10"/>
        <end position="279"/>
    </location>
</feature>
<sequence>MESEEESIYGEIIGDVGGEEEWGKAESGVGLKGSRLLIHAAILMTMDRGRDVVLDISDHGNTLASWIRLGEDVEACQQNGTKVLVSLGGPFGTYSLKSVDDAEAVANQLLDSYLYQGGFDGIDFRIESGSALYYENLAKQLKDGAKRKNREIILSAFPGCVYPDNYLARAINANHLDIIWIQYFNNSAYQYDSSFETPDDLLLISWKEWNSLVDEKTKLFLGIPASATIPGYIPPQKLLDIVIPNITVGTTDSKYAGVSVWNRYYDLEINYSRSIYGKV</sequence>
<dbReference type="SUPFAM" id="SSF51445">
    <property type="entry name" value="(Trans)glycosidases"/>
    <property type="match status" value="1"/>
</dbReference>
<dbReference type="PROSITE" id="PS51910">
    <property type="entry name" value="GH18_2"/>
    <property type="match status" value="1"/>
</dbReference>
<protein>
    <submittedName>
        <fullName evidence="5">Endochitinase Ziz m 1.0101-like</fullName>
    </submittedName>
</protein>
<dbReference type="InterPro" id="IPR001223">
    <property type="entry name" value="Glyco_hydro18_cat"/>
</dbReference>
<evidence type="ECO:0000313" key="4">
    <source>
        <dbReference type="Proteomes" id="UP001652623"/>
    </source>
</evidence>
<dbReference type="PANTHER" id="PTHR45708:SF49">
    <property type="entry name" value="ENDOCHITINASE"/>
    <property type="match status" value="1"/>
</dbReference>
<gene>
    <name evidence="5" type="primary">LOC132804041</name>
</gene>
<evidence type="ECO:0000259" key="3">
    <source>
        <dbReference type="PROSITE" id="PS51910"/>
    </source>
</evidence>
<dbReference type="GeneID" id="132804041"/>
<keyword evidence="4" id="KW-1185">Reference proteome</keyword>